<protein>
    <submittedName>
        <fullName evidence="2">Uncharacterized protein</fullName>
    </submittedName>
</protein>
<comment type="caution">
    <text evidence="2">The sequence shown here is derived from an EMBL/GenBank/DDBJ whole genome shotgun (WGS) entry which is preliminary data.</text>
</comment>
<feature type="region of interest" description="Disordered" evidence="1">
    <location>
        <begin position="14"/>
        <end position="330"/>
    </location>
</feature>
<keyword evidence="3" id="KW-1185">Reference proteome</keyword>
<dbReference type="Proteomes" id="UP000309340">
    <property type="component" value="Unassembled WGS sequence"/>
</dbReference>
<feature type="compositionally biased region" description="Basic residues" evidence="1">
    <location>
        <begin position="128"/>
        <end position="141"/>
    </location>
</feature>
<feature type="compositionally biased region" description="Polar residues" evidence="1">
    <location>
        <begin position="99"/>
        <end position="110"/>
    </location>
</feature>
<feature type="compositionally biased region" description="Polar residues" evidence="1">
    <location>
        <begin position="117"/>
        <end position="127"/>
    </location>
</feature>
<feature type="compositionally biased region" description="Low complexity" evidence="1">
    <location>
        <begin position="175"/>
        <end position="201"/>
    </location>
</feature>
<dbReference type="EMBL" id="NAJQ01000728">
    <property type="protein sequence ID" value="TKA65509.1"/>
    <property type="molecule type" value="Genomic_DNA"/>
</dbReference>
<evidence type="ECO:0000256" key="1">
    <source>
        <dbReference type="SAM" id="MobiDB-lite"/>
    </source>
</evidence>
<feature type="non-terminal residue" evidence="2">
    <location>
        <position position="1"/>
    </location>
</feature>
<accession>A0A4V5NG73</accession>
<dbReference type="AlphaFoldDB" id="A0A4V5NG73"/>
<sequence length="409" mass="42421">PLKEQLAWVKHWFKEGAKRAKSRNATSNAEGGKKGGKTSPKLNGENGAGATVMPSQLAGASIRDLQRTHTGPLPQHRKTSVGHRPELQSRATMPARPRINTTSSTDSRTSMQRKRSSLSPHTLTPHSSYHRRSSAGLRGRKSTSSSVSSIRSAYQSVGGGGGGGAGKGHHHTHSKASSTSSASASLASPSGMSSASGSKMGRSPHASVKVLPATPTGTSFSSGIRVSRRPPPGGLGTLPVFPENNPKGTFGVGPGSPSLPVFARRKRSVFKGPMGGGSPSGFGGRVGGNSRSGSVPRRSGEMIMGITEEDEEEDEHEDAFEDEEVDEEVDQFGPELVLAGSHVESVVAEHANLEEPVGISPVEGNGAGGVLLPVLAEVSGSKTPLTAEALAKMEEQEEEKLGAADKEKG</sequence>
<feature type="compositionally biased region" description="Polar residues" evidence="1">
    <location>
        <begin position="215"/>
        <end position="224"/>
    </location>
</feature>
<gene>
    <name evidence="2" type="ORF">B0A55_10130</name>
</gene>
<feature type="compositionally biased region" description="Gly residues" evidence="1">
    <location>
        <begin position="273"/>
        <end position="287"/>
    </location>
</feature>
<feature type="compositionally biased region" description="Gly residues" evidence="1">
    <location>
        <begin position="157"/>
        <end position="166"/>
    </location>
</feature>
<name>A0A4V5NG73_9PEZI</name>
<feature type="compositionally biased region" description="Acidic residues" evidence="1">
    <location>
        <begin position="307"/>
        <end position="330"/>
    </location>
</feature>
<feature type="compositionally biased region" description="Low complexity" evidence="1">
    <location>
        <begin position="142"/>
        <end position="156"/>
    </location>
</feature>
<proteinExistence type="predicted"/>
<dbReference type="STRING" id="329884.A0A4V5NG73"/>
<dbReference type="OrthoDB" id="942095at2759"/>
<evidence type="ECO:0000313" key="2">
    <source>
        <dbReference type="EMBL" id="TKA65509.1"/>
    </source>
</evidence>
<reference evidence="2 3" key="1">
    <citation type="submission" date="2017-03" db="EMBL/GenBank/DDBJ databases">
        <title>Genomes of endolithic fungi from Antarctica.</title>
        <authorList>
            <person name="Coleine C."/>
            <person name="Masonjones S."/>
            <person name="Stajich J.E."/>
        </authorList>
    </citation>
    <scope>NUCLEOTIDE SEQUENCE [LARGE SCALE GENOMIC DNA]</scope>
    <source>
        <strain evidence="2 3">CCFEE 5184</strain>
    </source>
</reference>
<feature type="compositionally biased region" description="Low complexity" evidence="1">
    <location>
        <begin position="288"/>
        <end position="297"/>
    </location>
</feature>
<organism evidence="2 3">
    <name type="scientific">Friedmanniomyces simplex</name>
    <dbReference type="NCBI Taxonomy" id="329884"/>
    <lineage>
        <taxon>Eukaryota</taxon>
        <taxon>Fungi</taxon>
        <taxon>Dikarya</taxon>
        <taxon>Ascomycota</taxon>
        <taxon>Pezizomycotina</taxon>
        <taxon>Dothideomycetes</taxon>
        <taxon>Dothideomycetidae</taxon>
        <taxon>Mycosphaerellales</taxon>
        <taxon>Teratosphaeriaceae</taxon>
        <taxon>Friedmanniomyces</taxon>
    </lineage>
</organism>
<evidence type="ECO:0000313" key="3">
    <source>
        <dbReference type="Proteomes" id="UP000309340"/>
    </source>
</evidence>